<dbReference type="PANTHER" id="PTHR47219:SF20">
    <property type="entry name" value="TBC1 DOMAIN FAMILY MEMBER 2B"/>
    <property type="match status" value="1"/>
</dbReference>
<dbReference type="Gene3D" id="1.10.8.270">
    <property type="entry name" value="putative rabgap domain of human tbc1 domain family member 14 like domains"/>
    <property type="match status" value="1"/>
</dbReference>
<dbReference type="PANTHER" id="PTHR47219">
    <property type="entry name" value="RAB GTPASE-ACTIVATING PROTEIN 1-LIKE"/>
    <property type="match status" value="1"/>
</dbReference>
<dbReference type="AlphaFoldDB" id="A0A9P4Q2A2"/>
<dbReference type="GO" id="GO:0005096">
    <property type="term" value="F:GTPase activator activity"/>
    <property type="evidence" value="ECO:0007669"/>
    <property type="project" value="TreeGrafter"/>
</dbReference>
<reference evidence="3" key="1">
    <citation type="journal article" date="2020" name="Stud. Mycol.">
        <title>101 Dothideomycetes genomes: a test case for predicting lifestyles and emergence of pathogens.</title>
        <authorList>
            <person name="Haridas S."/>
            <person name="Albert R."/>
            <person name="Binder M."/>
            <person name="Bloem J."/>
            <person name="Labutti K."/>
            <person name="Salamov A."/>
            <person name="Andreopoulos B."/>
            <person name="Baker S."/>
            <person name="Barry K."/>
            <person name="Bills G."/>
            <person name="Bluhm B."/>
            <person name="Cannon C."/>
            <person name="Castanera R."/>
            <person name="Culley D."/>
            <person name="Daum C."/>
            <person name="Ezra D."/>
            <person name="Gonzalez J."/>
            <person name="Henrissat B."/>
            <person name="Kuo A."/>
            <person name="Liang C."/>
            <person name="Lipzen A."/>
            <person name="Lutzoni F."/>
            <person name="Magnuson J."/>
            <person name="Mondo S."/>
            <person name="Nolan M."/>
            <person name="Ohm R."/>
            <person name="Pangilinan J."/>
            <person name="Park H.-J."/>
            <person name="Ramirez L."/>
            <person name="Alfaro M."/>
            <person name="Sun H."/>
            <person name="Tritt A."/>
            <person name="Yoshinaga Y."/>
            <person name="Zwiers L.-H."/>
            <person name="Turgeon B."/>
            <person name="Goodwin S."/>
            <person name="Spatafora J."/>
            <person name="Crous P."/>
            <person name="Grigoriev I."/>
        </authorList>
    </citation>
    <scope>NUCLEOTIDE SEQUENCE</scope>
    <source>
        <strain evidence="3">CBS 116435</strain>
    </source>
</reference>
<gene>
    <name evidence="3" type="ORF">K431DRAFT_233961</name>
</gene>
<dbReference type="GO" id="GO:0031267">
    <property type="term" value="F:small GTPase binding"/>
    <property type="evidence" value="ECO:0007669"/>
    <property type="project" value="TreeGrafter"/>
</dbReference>
<dbReference type="InterPro" id="IPR035969">
    <property type="entry name" value="Rab-GAP_TBC_sf"/>
</dbReference>
<dbReference type="SUPFAM" id="SSF47923">
    <property type="entry name" value="Ypt/Rab-GAP domain of gyp1p"/>
    <property type="match status" value="2"/>
</dbReference>
<dbReference type="InterPro" id="IPR050302">
    <property type="entry name" value="Rab_GAP_TBC_domain"/>
</dbReference>
<proteinExistence type="predicted"/>
<dbReference type="Gene3D" id="1.10.472.80">
    <property type="entry name" value="Ypt/Rab-GAP domain of gyp1p, domain 3"/>
    <property type="match status" value="1"/>
</dbReference>
<dbReference type="SMART" id="SM00164">
    <property type="entry name" value="TBC"/>
    <property type="match status" value="1"/>
</dbReference>
<feature type="region of interest" description="Disordered" evidence="1">
    <location>
        <begin position="189"/>
        <end position="218"/>
    </location>
</feature>
<organism evidence="3 4">
    <name type="scientific">Polychaeton citri CBS 116435</name>
    <dbReference type="NCBI Taxonomy" id="1314669"/>
    <lineage>
        <taxon>Eukaryota</taxon>
        <taxon>Fungi</taxon>
        <taxon>Dikarya</taxon>
        <taxon>Ascomycota</taxon>
        <taxon>Pezizomycotina</taxon>
        <taxon>Dothideomycetes</taxon>
        <taxon>Dothideomycetidae</taxon>
        <taxon>Capnodiales</taxon>
        <taxon>Capnodiaceae</taxon>
        <taxon>Polychaeton</taxon>
    </lineage>
</organism>
<evidence type="ECO:0000313" key="4">
    <source>
        <dbReference type="Proteomes" id="UP000799441"/>
    </source>
</evidence>
<dbReference type="PROSITE" id="PS50086">
    <property type="entry name" value="TBC_RABGAP"/>
    <property type="match status" value="1"/>
</dbReference>
<dbReference type="EMBL" id="MU003853">
    <property type="protein sequence ID" value="KAF2717056.1"/>
    <property type="molecule type" value="Genomic_DNA"/>
</dbReference>
<dbReference type="Pfam" id="PF00566">
    <property type="entry name" value="RabGAP-TBC"/>
    <property type="match status" value="1"/>
</dbReference>
<comment type="caution">
    <text evidence="3">The sequence shown here is derived from an EMBL/GenBank/DDBJ whole genome shotgun (WGS) entry which is preliminary data.</text>
</comment>
<feature type="domain" description="Rab-GAP TBC" evidence="2">
    <location>
        <begin position="131"/>
        <end position="363"/>
    </location>
</feature>
<sequence>MLHRRSQSASVLEQFKTVDTGLLPPKPLSSHVQRSSAEIISGRTSSPAPIGRRPERPASTQTPARDRYGFKKKSQYITDQQYDAWDAQYSIYLDRRRKKWHVLMKSYGLLQEKPIRFPPKSDKIKRYVRKGVPPEWRGAAWWWYAGGPGKLREHAGLYNKLLRQVEQGELSDSDRDLIERDLNRTFPDNIRFKPDPTTTLDAQSGAGGGSSKQRQSKEPETLILKSLRHVLQTFAIHNPSIGYCQSLNFLAGLLLIFLDGDEEKAFILLNVITTTHLPGTHGIALEGANIDIAVLMACIKDCLPAIWTKLDDKGGGLVLTPAAQALRLPTVSLATTAWFMSLFVGTLPIESVLRVWDCLFFEGSKTLFRIALAIFKYGQAPILAVHDPMEIFQVVQTIPRSMLDVNGLMRVCFKRRGGFGHISQDLIERRREERRRDVKEGVVKMERKGMLGGKLSWRSRTMK</sequence>
<dbReference type="Proteomes" id="UP000799441">
    <property type="component" value="Unassembled WGS sequence"/>
</dbReference>
<evidence type="ECO:0000256" key="1">
    <source>
        <dbReference type="SAM" id="MobiDB-lite"/>
    </source>
</evidence>
<feature type="compositionally biased region" description="Polar residues" evidence="1">
    <location>
        <begin position="30"/>
        <end position="47"/>
    </location>
</feature>
<dbReference type="InterPro" id="IPR000195">
    <property type="entry name" value="Rab-GAP-TBC_dom"/>
</dbReference>
<feature type="region of interest" description="Disordered" evidence="1">
    <location>
        <begin position="20"/>
        <end position="70"/>
    </location>
</feature>
<evidence type="ECO:0000313" key="3">
    <source>
        <dbReference type="EMBL" id="KAF2717056.1"/>
    </source>
</evidence>
<keyword evidence="4" id="KW-1185">Reference proteome</keyword>
<accession>A0A9P4Q2A2</accession>
<name>A0A9P4Q2A2_9PEZI</name>
<evidence type="ECO:0000259" key="2">
    <source>
        <dbReference type="PROSITE" id="PS50086"/>
    </source>
</evidence>
<protein>
    <submittedName>
        <fullName evidence="3">RabGAP/TBC</fullName>
    </submittedName>
</protein>
<dbReference type="OrthoDB" id="294251at2759"/>